<dbReference type="PROSITE" id="PS50297">
    <property type="entry name" value="ANK_REP_REGION"/>
    <property type="match status" value="2"/>
</dbReference>
<keyword evidence="5" id="KW-1185">Reference proteome</keyword>
<evidence type="ECO:0000313" key="5">
    <source>
        <dbReference type="Proteomes" id="UP000479190"/>
    </source>
</evidence>
<protein>
    <submittedName>
        <fullName evidence="4">Uncharacterized protein</fullName>
    </submittedName>
</protein>
<feature type="repeat" description="ANK" evidence="3">
    <location>
        <begin position="258"/>
        <end position="286"/>
    </location>
</feature>
<dbReference type="SUPFAM" id="SSF48403">
    <property type="entry name" value="Ankyrin repeat"/>
    <property type="match status" value="1"/>
</dbReference>
<dbReference type="Proteomes" id="UP000479190">
    <property type="component" value="Unassembled WGS sequence"/>
</dbReference>
<dbReference type="AlphaFoldDB" id="A0A6H5J400"/>
<feature type="repeat" description="ANK" evidence="3">
    <location>
        <begin position="187"/>
        <end position="215"/>
    </location>
</feature>
<organism evidence="4 5">
    <name type="scientific">Trichogramma brassicae</name>
    <dbReference type="NCBI Taxonomy" id="86971"/>
    <lineage>
        <taxon>Eukaryota</taxon>
        <taxon>Metazoa</taxon>
        <taxon>Ecdysozoa</taxon>
        <taxon>Arthropoda</taxon>
        <taxon>Hexapoda</taxon>
        <taxon>Insecta</taxon>
        <taxon>Pterygota</taxon>
        <taxon>Neoptera</taxon>
        <taxon>Endopterygota</taxon>
        <taxon>Hymenoptera</taxon>
        <taxon>Apocrita</taxon>
        <taxon>Proctotrupomorpha</taxon>
        <taxon>Chalcidoidea</taxon>
        <taxon>Trichogrammatidae</taxon>
        <taxon>Trichogramma</taxon>
    </lineage>
</organism>
<dbReference type="PANTHER" id="PTHR24180:SF45">
    <property type="entry name" value="POLY [ADP-RIBOSE] POLYMERASE TANKYRASE"/>
    <property type="match status" value="1"/>
</dbReference>
<dbReference type="InterPro" id="IPR002110">
    <property type="entry name" value="Ankyrin_rpt"/>
</dbReference>
<evidence type="ECO:0000256" key="1">
    <source>
        <dbReference type="ARBA" id="ARBA00022737"/>
    </source>
</evidence>
<reference evidence="4 5" key="1">
    <citation type="submission" date="2020-02" db="EMBL/GenBank/DDBJ databases">
        <authorList>
            <person name="Ferguson B K."/>
        </authorList>
    </citation>
    <scope>NUCLEOTIDE SEQUENCE [LARGE SCALE GENOMIC DNA]</scope>
</reference>
<dbReference type="Gene3D" id="1.25.40.20">
    <property type="entry name" value="Ankyrin repeat-containing domain"/>
    <property type="match status" value="1"/>
</dbReference>
<keyword evidence="1" id="KW-0677">Repeat</keyword>
<evidence type="ECO:0000256" key="3">
    <source>
        <dbReference type="PROSITE-ProRule" id="PRU00023"/>
    </source>
</evidence>
<dbReference type="InterPro" id="IPR051637">
    <property type="entry name" value="Ank_repeat_dom-contain_49"/>
</dbReference>
<dbReference type="EMBL" id="CADCXV010001416">
    <property type="protein sequence ID" value="CAB0044215.1"/>
    <property type="molecule type" value="Genomic_DNA"/>
</dbReference>
<dbReference type="InterPro" id="IPR036770">
    <property type="entry name" value="Ankyrin_rpt-contain_sf"/>
</dbReference>
<name>A0A6H5J400_9HYME</name>
<dbReference type="Pfam" id="PF12796">
    <property type="entry name" value="Ank_2"/>
    <property type="match status" value="1"/>
</dbReference>
<evidence type="ECO:0000313" key="4">
    <source>
        <dbReference type="EMBL" id="CAB0044215.1"/>
    </source>
</evidence>
<gene>
    <name evidence="4" type="ORF">TBRA_LOCUS15803</name>
</gene>
<keyword evidence="2 3" id="KW-0040">ANK repeat</keyword>
<sequence length="475" mass="55926">MSDDNYDLNFYDENYDSLKKLKTLRDKVDWEIEERHEFLHQLDPLFSSWKGRLPDLQDFFRAVEMDWLLIEVINDPWRKYNKNQFIDFVIRTGYKDEPEVDKYGQPLLHRYTPVHCAARLRYYAIVGNLFKIYDKFDVNYIDEAGLTHFHVACKFELLDIIEKFLELGQGADCLVGQESYESTIDPPLHYALFDGQKEVTRLLLRSGADPNSVDAEGSAPLHIICKRVQFLDDDLAELFFEINDELDQLVRIDAKDNTGRTPLQCAVASLASNTVDVLLKRGADLSSFVFPTEDYFGVKFDHNIWNEFKMRLLSDALAIVAHLEKRGYELERSDATTIMNFFSKQRLFDKPVHLENHWYDDVTFARRAKELMIIPSAMSLYDLMRLRHEEAEKILTYSDYSRFVNSKEWGRIPRRYRVACDTHLCEIVSRGFFWYWALESFVELTRNRLPMLCCECIIDRLTNEDLFRIFLAASD</sequence>
<evidence type="ECO:0000256" key="2">
    <source>
        <dbReference type="ARBA" id="ARBA00023043"/>
    </source>
</evidence>
<dbReference type="PROSITE" id="PS50088">
    <property type="entry name" value="ANK_REPEAT"/>
    <property type="match status" value="2"/>
</dbReference>
<dbReference type="SMART" id="SM00248">
    <property type="entry name" value="ANK"/>
    <property type="match status" value="5"/>
</dbReference>
<proteinExistence type="predicted"/>
<dbReference type="PANTHER" id="PTHR24180">
    <property type="entry name" value="CYCLIN-DEPENDENT KINASE INHIBITOR 2C-RELATED"/>
    <property type="match status" value="1"/>
</dbReference>
<dbReference type="OrthoDB" id="6740899at2759"/>
<accession>A0A6H5J400</accession>